<name>M7B3H6_CHEMY</name>
<protein>
    <submittedName>
        <fullName evidence="2">Uncharacterized protein</fullName>
    </submittedName>
</protein>
<sequence length="223" mass="25746">MAGDDFSALPCQLQVGDVDSCLQLYEGVMRFFFLHHNLIGRYYSERQHLGERPEHYFNRKKRLFWLVGALSWDTPEFVEVALQGLSLTLRIALEMVDPQVTSLKDLEDHVCIAHELQREAFPSASKKRVSVVTESGKWQYTRQHPSSNQNSPRSNPKGPRPSKGPWPTKSPALPHKMSGLVSSNLAKEEAKSFRNLIWKQLRQFEKKDYIDRLLTEELLQRLA</sequence>
<dbReference type="Proteomes" id="UP000031443">
    <property type="component" value="Unassembled WGS sequence"/>
</dbReference>
<reference evidence="3" key="1">
    <citation type="journal article" date="2013" name="Nat. Genet.">
        <title>The draft genomes of soft-shell turtle and green sea turtle yield insights into the development and evolution of the turtle-specific body plan.</title>
        <authorList>
            <person name="Wang Z."/>
            <person name="Pascual-Anaya J."/>
            <person name="Zadissa A."/>
            <person name="Li W."/>
            <person name="Niimura Y."/>
            <person name="Huang Z."/>
            <person name="Li C."/>
            <person name="White S."/>
            <person name="Xiong Z."/>
            <person name="Fang D."/>
            <person name="Wang B."/>
            <person name="Ming Y."/>
            <person name="Chen Y."/>
            <person name="Zheng Y."/>
            <person name="Kuraku S."/>
            <person name="Pignatelli M."/>
            <person name="Herrero J."/>
            <person name="Beal K."/>
            <person name="Nozawa M."/>
            <person name="Li Q."/>
            <person name="Wang J."/>
            <person name="Zhang H."/>
            <person name="Yu L."/>
            <person name="Shigenobu S."/>
            <person name="Wang J."/>
            <person name="Liu J."/>
            <person name="Flicek P."/>
            <person name="Searle S."/>
            <person name="Wang J."/>
            <person name="Kuratani S."/>
            <person name="Yin Y."/>
            <person name="Aken B."/>
            <person name="Zhang G."/>
            <person name="Irie N."/>
        </authorList>
    </citation>
    <scope>NUCLEOTIDE SEQUENCE [LARGE SCALE GENOMIC DNA]</scope>
</reference>
<evidence type="ECO:0000313" key="2">
    <source>
        <dbReference type="EMBL" id="EMP26663.1"/>
    </source>
</evidence>
<proteinExistence type="predicted"/>
<evidence type="ECO:0000313" key="3">
    <source>
        <dbReference type="Proteomes" id="UP000031443"/>
    </source>
</evidence>
<keyword evidence="3" id="KW-1185">Reference proteome</keyword>
<evidence type="ECO:0000256" key="1">
    <source>
        <dbReference type="SAM" id="MobiDB-lite"/>
    </source>
</evidence>
<feature type="region of interest" description="Disordered" evidence="1">
    <location>
        <begin position="138"/>
        <end position="177"/>
    </location>
</feature>
<dbReference type="AlphaFoldDB" id="M7B3H6"/>
<dbReference type="EMBL" id="KB576999">
    <property type="protein sequence ID" value="EMP26663.1"/>
    <property type="molecule type" value="Genomic_DNA"/>
</dbReference>
<accession>M7B3H6</accession>
<feature type="compositionally biased region" description="Low complexity" evidence="1">
    <location>
        <begin position="145"/>
        <end position="156"/>
    </location>
</feature>
<organism evidence="2 3">
    <name type="scientific">Chelonia mydas</name>
    <name type="common">Green sea-turtle</name>
    <name type="synonym">Chelonia agassizi</name>
    <dbReference type="NCBI Taxonomy" id="8469"/>
    <lineage>
        <taxon>Eukaryota</taxon>
        <taxon>Metazoa</taxon>
        <taxon>Chordata</taxon>
        <taxon>Craniata</taxon>
        <taxon>Vertebrata</taxon>
        <taxon>Euteleostomi</taxon>
        <taxon>Archelosauria</taxon>
        <taxon>Testudinata</taxon>
        <taxon>Testudines</taxon>
        <taxon>Cryptodira</taxon>
        <taxon>Durocryptodira</taxon>
        <taxon>Americhelydia</taxon>
        <taxon>Chelonioidea</taxon>
        <taxon>Cheloniidae</taxon>
        <taxon>Chelonia</taxon>
    </lineage>
</organism>
<gene>
    <name evidence="2" type="ORF">UY3_16253</name>
</gene>